<reference evidence="1 2" key="1">
    <citation type="journal article" date="2015" name="Sci. Rep.">
        <title>The power of single molecule real-time sequencing technology in the de novo assembly of a eukaryotic genome.</title>
        <authorList>
            <person name="Sakai H."/>
            <person name="Naito K."/>
            <person name="Ogiso-Tanaka E."/>
            <person name="Takahashi Y."/>
            <person name="Iseki K."/>
            <person name="Muto C."/>
            <person name="Satou K."/>
            <person name="Teruya K."/>
            <person name="Shiroma A."/>
            <person name="Shimoji M."/>
            <person name="Hirano T."/>
            <person name="Itoh T."/>
            <person name="Kaga A."/>
            <person name="Tomooka N."/>
        </authorList>
    </citation>
    <scope>NUCLEOTIDE SEQUENCE [LARGE SCALE GENOMIC DNA]</scope>
    <source>
        <strain evidence="2">cv. Shumari</strain>
    </source>
</reference>
<dbReference type="Proteomes" id="UP000291084">
    <property type="component" value="Chromosome 7"/>
</dbReference>
<evidence type="ECO:0000313" key="1">
    <source>
        <dbReference type="EMBL" id="BAT93398.1"/>
    </source>
</evidence>
<feature type="non-terminal residue" evidence="1">
    <location>
        <position position="1"/>
    </location>
</feature>
<dbReference type="EMBL" id="AP015040">
    <property type="protein sequence ID" value="BAT93398.1"/>
    <property type="molecule type" value="Genomic_DNA"/>
</dbReference>
<sequence>NFLCDEVFSFFSKQTLCRAQSRRQLSALLSITVVDDNINLKTCKNCKTQFDLSLNHPLASQFHTAHFEGCRKHHLDHVKSFLRSKNISRIFPSIPT</sequence>
<dbReference type="PANTHER" id="PTHR35106:SF5">
    <property type="entry name" value="CARBOXYPEPTIDASE"/>
    <property type="match status" value="1"/>
</dbReference>
<dbReference type="PANTHER" id="PTHR35106">
    <property type="entry name" value="BNAA07G25190D PROTEIN"/>
    <property type="match status" value="1"/>
</dbReference>
<name>A0A0S3SKK7_PHAAN</name>
<organism evidence="1 2">
    <name type="scientific">Vigna angularis var. angularis</name>
    <dbReference type="NCBI Taxonomy" id="157739"/>
    <lineage>
        <taxon>Eukaryota</taxon>
        <taxon>Viridiplantae</taxon>
        <taxon>Streptophyta</taxon>
        <taxon>Embryophyta</taxon>
        <taxon>Tracheophyta</taxon>
        <taxon>Spermatophyta</taxon>
        <taxon>Magnoliopsida</taxon>
        <taxon>eudicotyledons</taxon>
        <taxon>Gunneridae</taxon>
        <taxon>Pentapetalae</taxon>
        <taxon>rosids</taxon>
        <taxon>fabids</taxon>
        <taxon>Fabales</taxon>
        <taxon>Fabaceae</taxon>
        <taxon>Papilionoideae</taxon>
        <taxon>50 kb inversion clade</taxon>
        <taxon>NPAAA clade</taxon>
        <taxon>indigoferoid/millettioid clade</taxon>
        <taxon>Phaseoleae</taxon>
        <taxon>Vigna</taxon>
    </lineage>
</organism>
<dbReference type="AlphaFoldDB" id="A0A0S3SKK7"/>
<accession>A0A0S3SKK7</accession>
<keyword evidence="2" id="KW-1185">Reference proteome</keyword>
<proteinExistence type="predicted"/>
<gene>
    <name evidence="1" type="primary">Vigan.07G235100</name>
    <name evidence="1" type="ORF">VIGAN_07235100</name>
</gene>
<evidence type="ECO:0000313" key="2">
    <source>
        <dbReference type="Proteomes" id="UP000291084"/>
    </source>
</evidence>
<protein>
    <submittedName>
        <fullName evidence="1">Uncharacterized protein</fullName>
    </submittedName>
</protein>